<keyword evidence="3" id="KW-1185">Reference proteome</keyword>
<dbReference type="Proteomes" id="UP000290289">
    <property type="component" value="Chromosome 10"/>
</dbReference>
<reference evidence="2 3" key="1">
    <citation type="submission" date="2018-10" db="EMBL/GenBank/DDBJ databases">
        <title>A high-quality apple genome assembly.</title>
        <authorList>
            <person name="Hu J."/>
        </authorList>
    </citation>
    <scope>NUCLEOTIDE SEQUENCE [LARGE SCALE GENOMIC DNA]</scope>
    <source>
        <strain evidence="3">cv. HFTH1</strain>
        <tissue evidence="2">Young leaf</tissue>
    </source>
</reference>
<feature type="region of interest" description="Disordered" evidence="1">
    <location>
        <begin position="33"/>
        <end position="55"/>
    </location>
</feature>
<comment type="caution">
    <text evidence="2">The sequence shown here is derived from an EMBL/GenBank/DDBJ whole genome shotgun (WGS) entry which is preliminary data.</text>
</comment>
<sequence>MLSDGNKEEYERDEDVIILCSMNVERVVPGDEAERKFTQNSSHGTAHSTRFRRTKRGTERLVSLHSVLSHVPNGTYMNGSSYLHAIFKLGRASSFVLRSNSKSHSHSSSFSLSSSSATPPPGNHFATSFSSPPTFSSLPTFLMLSSPISFVDTGDILDIFSVWD</sequence>
<feature type="compositionally biased region" description="Polar residues" evidence="1">
    <location>
        <begin position="38"/>
        <end position="48"/>
    </location>
</feature>
<evidence type="ECO:0000313" key="2">
    <source>
        <dbReference type="EMBL" id="RXH85439.1"/>
    </source>
</evidence>
<gene>
    <name evidence="2" type="ORF">DVH24_002537</name>
</gene>
<accession>A0A498IQG9</accession>
<evidence type="ECO:0000313" key="3">
    <source>
        <dbReference type="Proteomes" id="UP000290289"/>
    </source>
</evidence>
<dbReference type="AlphaFoldDB" id="A0A498IQG9"/>
<protein>
    <submittedName>
        <fullName evidence="2">Uncharacterized protein</fullName>
    </submittedName>
</protein>
<evidence type="ECO:0000256" key="1">
    <source>
        <dbReference type="SAM" id="MobiDB-lite"/>
    </source>
</evidence>
<organism evidence="2 3">
    <name type="scientific">Malus domestica</name>
    <name type="common">Apple</name>
    <name type="synonym">Pyrus malus</name>
    <dbReference type="NCBI Taxonomy" id="3750"/>
    <lineage>
        <taxon>Eukaryota</taxon>
        <taxon>Viridiplantae</taxon>
        <taxon>Streptophyta</taxon>
        <taxon>Embryophyta</taxon>
        <taxon>Tracheophyta</taxon>
        <taxon>Spermatophyta</taxon>
        <taxon>Magnoliopsida</taxon>
        <taxon>eudicotyledons</taxon>
        <taxon>Gunneridae</taxon>
        <taxon>Pentapetalae</taxon>
        <taxon>rosids</taxon>
        <taxon>fabids</taxon>
        <taxon>Rosales</taxon>
        <taxon>Rosaceae</taxon>
        <taxon>Amygdaloideae</taxon>
        <taxon>Maleae</taxon>
        <taxon>Malus</taxon>
    </lineage>
</organism>
<dbReference type="EMBL" id="RDQH01000336">
    <property type="protein sequence ID" value="RXH85439.1"/>
    <property type="molecule type" value="Genomic_DNA"/>
</dbReference>
<proteinExistence type="predicted"/>
<name>A0A498IQG9_MALDO</name>